<keyword evidence="1" id="KW-0812">Transmembrane</keyword>
<dbReference type="OrthoDB" id="10446995at2759"/>
<reference evidence="2 3" key="1">
    <citation type="submission" date="2017-12" db="EMBL/GenBank/DDBJ databases">
        <title>Comparative genomics of Botrytis spp.</title>
        <authorList>
            <person name="Valero-Jimenez C.A."/>
            <person name="Tapia P."/>
            <person name="Veloso J."/>
            <person name="Silva-Moreno E."/>
            <person name="Staats M."/>
            <person name="Valdes J.H."/>
            <person name="Van Kan J.A.L."/>
        </authorList>
    </citation>
    <scope>NUCLEOTIDE SEQUENCE [LARGE SCALE GENOMIC DNA]</scope>
    <source>
        <strain evidence="2 3">MUCL11595</strain>
    </source>
</reference>
<comment type="caution">
    <text evidence="2">The sequence shown here is derived from an EMBL/GenBank/DDBJ whole genome shotgun (WGS) entry which is preliminary data.</text>
</comment>
<keyword evidence="1" id="KW-1133">Transmembrane helix</keyword>
<organism evidence="2 3">
    <name type="scientific">Botryotinia convoluta</name>
    <dbReference type="NCBI Taxonomy" id="54673"/>
    <lineage>
        <taxon>Eukaryota</taxon>
        <taxon>Fungi</taxon>
        <taxon>Dikarya</taxon>
        <taxon>Ascomycota</taxon>
        <taxon>Pezizomycotina</taxon>
        <taxon>Leotiomycetes</taxon>
        <taxon>Helotiales</taxon>
        <taxon>Sclerotiniaceae</taxon>
        <taxon>Botryotinia</taxon>
    </lineage>
</organism>
<protein>
    <submittedName>
        <fullName evidence="2">Uncharacterized protein</fullName>
    </submittedName>
</protein>
<feature type="transmembrane region" description="Helical" evidence="1">
    <location>
        <begin position="7"/>
        <end position="28"/>
    </location>
</feature>
<gene>
    <name evidence="2" type="ORF">BCON_0104g00090</name>
</gene>
<dbReference type="EMBL" id="PQXN01000104">
    <property type="protein sequence ID" value="TGO54612.1"/>
    <property type="molecule type" value="Genomic_DNA"/>
</dbReference>
<dbReference type="Proteomes" id="UP000297527">
    <property type="component" value="Unassembled WGS sequence"/>
</dbReference>
<proteinExistence type="predicted"/>
<evidence type="ECO:0000313" key="3">
    <source>
        <dbReference type="Proteomes" id="UP000297527"/>
    </source>
</evidence>
<keyword evidence="1" id="KW-0472">Membrane</keyword>
<evidence type="ECO:0000256" key="1">
    <source>
        <dbReference type="SAM" id="Phobius"/>
    </source>
</evidence>
<accession>A0A4Z1I554</accession>
<name>A0A4Z1I554_9HELO</name>
<keyword evidence="3" id="KW-1185">Reference proteome</keyword>
<dbReference type="AlphaFoldDB" id="A0A4Z1I554"/>
<evidence type="ECO:0000313" key="2">
    <source>
        <dbReference type="EMBL" id="TGO54612.1"/>
    </source>
</evidence>
<sequence>MFKMRDLLLIVVANESVKIFMVMIWRLFAAVCFDFKNYGGATPAATPLFFKGIQEIREL</sequence>